<proteinExistence type="predicted"/>
<dbReference type="EMBL" id="WKFB01000356">
    <property type="protein sequence ID" value="KAF6725589.1"/>
    <property type="molecule type" value="Genomic_DNA"/>
</dbReference>
<evidence type="ECO:0000256" key="1">
    <source>
        <dbReference type="SAM" id="MobiDB-lite"/>
    </source>
</evidence>
<comment type="caution">
    <text evidence="2">The sequence shown here is derived from an EMBL/GenBank/DDBJ whole genome shotgun (WGS) entry which is preliminary data.</text>
</comment>
<sequence length="68" mass="7286">MTRCWALGPKERPSFTDIVHVLGELPSDSKCLHPFTPCSAPEPVKNAPPPPALTENPASFGDGRSSDQ</sequence>
<protein>
    <submittedName>
        <fullName evidence="2">Uncharacterized protein</fullName>
    </submittedName>
</protein>
<accession>A0A834CD80</accession>
<feature type="region of interest" description="Disordered" evidence="1">
    <location>
        <begin position="37"/>
        <end position="68"/>
    </location>
</feature>
<dbReference type="AlphaFoldDB" id="A0A834CD80"/>
<reference evidence="2" key="1">
    <citation type="journal article" name="BMC Genomics">
        <title>Long-read sequencing and de novo genome assembly of marine medaka (Oryzias melastigma).</title>
        <authorList>
            <person name="Liang P."/>
            <person name="Saqib H.S.A."/>
            <person name="Ni X."/>
            <person name="Shen Y."/>
        </authorList>
    </citation>
    <scope>NUCLEOTIDE SEQUENCE</scope>
    <source>
        <strain evidence="2">Bigg-433</strain>
    </source>
</reference>
<gene>
    <name evidence="2" type="ORF">FQA47_022772</name>
</gene>
<evidence type="ECO:0000313" key="3">
    <source>
        <dbReference type="Proteomes" id="UP000646548"/>
    </source>
</evidence>
<organism evidence="2 3">
    <name type="scientific">Oryzias melastigma</name>
    <name type="common">Marine medaka</name>
    <dbReference type="NCBI Taxonomy" id="30732"/>
    <lineage>
        <taxon>Eukaryota</taxon>
        <taxon>Metazoa</taxon>
        <taxon>Chordata</taxon>
        <taxon>Craniata</taxon>
        <taxon>Vertebrata</taxon>
        <taxon>Euteleostomi</taxon>
        <taxon>Actinopterygii</taxon>
        <taxon>Neopterygii</taxon>
        <taxon>Teleostei</taxon>
        <taxon>Neoteleostei</taxon>
        <taxon>Acanthomorphata</taxon>
        <taxon>Ovalentaria</taxon>
        <taxon>Atherinomorphae</taxon>
        <taxon>Beloniformes</taxon>
        <taxon>Adrianichthyidae</taxon>
        <taxon>Oryziinae</taxon>
        <taxon>Oryzias</taxon>
    </lineage>
</organism>
<dbReference type="Proteomes" id="UP000646548">
    <property type="component" value="Unassembled WGS sequence"/>
</dbReference>
<evidence type="ECO:0000313" key="2">
    <source>
        <dbReference type="EMBL" id="KAF6725589.1"/>
    </source>
</evidence>
<name>A0A834CD80_ORYME</name>